<keyword evidence="2 10" id="KW-0479">Metal-binding</keyword>
<evidence type="ECO:0000256" key="10">
    <source>
        <dbReference type="RuleBase" id="RU004334"/>
    </source>
</evidence>
<evidence type="ECO:0000256" key="4">
    <source>
        <dbReference type="ARBA" id="ARBA00022833"/>
    </source>
</evidence>
<keyword evidence="6 10" id="KW-0238">DNA-binding</keyword>
<dbReference type="SMART" id="SM00430">
    <property type="entry name" value="HOLI"/>
    <property type="match status" value="1"/>
</dbReference>
<accession>A0A7I8VFZ4</accession>
<dbReference type="AlphaFoldDB" id="A0A7I8VFZ4"/>
<dbReference type="Gene3D" id="1.10.565.10">
    <property type="entry name" value="Retinoid X Receptor"/>
    <property type="match status" value="1"/>
</dbReference>
<proteinExistence type="inferred from homology"/>
<evidence type="ECO:0000313" key="13">
    <source>
        <dbReference type="EMBL" id="CAD5115272.1"/>
    </source>
</evidence>
<dbReference type="GO" id="GO:0043565">
    <property type="term" value="F:sequence-specific DNA binding"/>
    <property type="evidence" value="ECO:0007669"/>
    <property type="project" value="InterPro"/>
</dbReference>
<feature type="domain" description="Nuclear receptor" evidence="11">
    <location>
        <begin position="70"/>
        <end position="145"/>
    </location>
</feature>
<dbReference type="Proteomes" id="UP000549394">
    <property type="component" value="Unassembled WGS sequence"/>
</dbReference>
<evidence type="ECO:0000256" key="8">
    <source>
        <dbReference type="ARBA" id="ARBA00023170"/>
    </source>
</evidence>
<comment type="subcellular location">
    <subcellularLocation>
        <location evidence="1 10">Nucleus</location>
    </subcellularLocation>
</comment>
<dbReference type="PANTHER" id="PTHR24083">
    <property type="entry name" value="NUCLEAR HORMONE RECEPTOR"/>
    <property type="match status" value="1"/>
</dbReference>
<keyword evidence="3 10" id="KW-0863">Zinc-finger</keyword>
<feature type="domain" description="NR LBD" evidence="12">
    <location>
        <begin position="180"/>
        <end position="484"/>
    </location>
</feature>
<dbReference type="PROSITE" id="PS51030">
    <property type="entry name" value="NUCLEAR_REC_DBD_2"/>
    <property type="match status" value="1"/>
</dbReference>
<dbReference type="FunFam" id="1.10.565.10:FF:000041">
    <property type="entry name" value="Nuclear hormone receptor HR78"/>
    <property type="match status" value="1"/>
</dbReference>
<sequence length="517" mass="57557">MQVTGESKPDISSSVQTITLPVTLANMFASGNQLYMAASTGLKTSPNARIVRVREEGQQQPGSLDTKFKLEECVVCGDRASGRHYGVLSCEGCKGFFKRSIRKKLGYACRGSKDCPITKHYRNRCQYCRLQKCIASGMRSESVQQERKPNYNIDEKMSNSQSIGDRLFLNKDLPNTVEGKAEGLLSNLSERLVQTEDGGVFLLNDMQQASSQTTNSDHNNADLSTLANVVTSLVSMNKNRKPDQTRDLNVEEECLDVDGALMTDANYDFSLATPSPMPSHLNVHYICETASRLLFLTLHWTKKLSAFEMLDEGMQIVTVKKCWKEIFALGLAQCADVINLNLILSAVIHHINNNSSKEKSVADRASLVLETVEQIRDIMENLKRLAVTAPEYAHLKALCIFSPDHAHGTEANKLRQMQKTFQHSLRELLQSTYSEIWIDRQANLLLALPALRLLSSSIIEELFFAGLIGSVSIDSIIPYILKIDSSEYHTQMANFLTSTGSGQKIQLVKVEEDNCSA</sequence>
<protein>
    <submittedName>
        <fullName evidence="13">DgyrCDS4265</fullName>
    </submittedName>
</protein>
<reference evidence="13 14" key="1">
    <citation type="submission" date="2020-08" db="EMBL/GenBank/DDBJ databases">
        <authorList>
            <person name="Hejnol A."/>
        </authorList>
    </citation>
    <scope>NUCLEOTIDE SEQUENCE [LARGE SCALE GENOMIC DNA]</scope>
</reference>
<dbReference type="PROSITE" id="PS51843">
    <property type="entry name" value="NR_LBD"/>
    <property type="match status" value="1"/>
</dbReference>
<dbReference type="SUPFAM" id="SSF48508">
    <property type="entry name" value="Nuclear receptor ligand-binding domain"/>
    <property type="match status" value="1"/>
</dbReference>
<dbReference type="PRINTS" id="PR00047">
    <property type="entry name" value="STROIDFINGER"/>
</dbReference>
<dbReference type="PRINTS" id="PR00398">
    <property type="entry name" value="STRDHORMONER"/>
</dbReference>
<comment type="similarity">
    <text evidence="10">Belongs to the nuclear hormone receptor family.</text>
</comment>
<gene>
    <name evidence="13" type="ORF">DGYR_LOCUS4025</name>
</gene>
<dbReference type="GO" id="GO:0005634">
    <property type="term" value="C:nucleus"/>
    <property type="evidence" value="ECO:0007669"/>
    <property type="project" value="UniProtKB-SubCell"/>
</dbReference>
<evidence type="ECO:0000256" key="1">
    <source>
        <dbReference type="ARBA" id="ARBA00004123"/>
    </source>
</evidence>
<evidence type="ECO:0000256" key="6">
    <source>
        <dbReference type="ARBA" id="ARBA00023125"/>
    </source>
</evidence>
<dbReference type="PROSITE" id="PS00031">
    <property type="entry name" value="NUCLEAR_REC_DBD_1"/>
    <property type="match status" value="1"/>
</dbReference>
<evidence type="ECO:0000256" key="7">
    <source>
        <dbReference type="ARBA" id="ARBA00023163"/>
    </source>
</evidence>
<evidence type="ECO:0000313" key="14">
    <source>
        <dbReference type="Proteomes" id="UP000549394"/>
    </source>
</evidence>
<dbReference type="SMART" id="SM00399">
    <property type="entry name" value="ZnF_C4"/>
    <property type="match status" value="1"/>
</dbReference>
<evidence type="ECO:0000256" key="9">
    <source>
        <dbReference type="ARBA" id="ARBA00023242"/>
    </source>
</evidence>
<evidence type="ECO:0000259" key="12">
    <source>
        <dbReference type="PROSITE" id="PS51843"/>
    </source>
</evidence>
<dbReference type="SUPFAM" id="SSF57716">
    <property type="entry name" value="Glucocorticoid receptor-like (DNA-binding domain)"/>
    <property type="match status" value="1"/>
</dbReference>
<comment type="caution">
    <text evidence="13">The sequence shown here is derived from an EMBL/GenBank/DDBJ whole genome shotgun (WGS) entry which is preliminary data.</text>
</comment>
<dbReference type="InterPro" id="IPR000536">
    <property type="entry name" value="Nucl_hrmn_rcpt_lig-bd"/>
</dbReference>
<keyword evidence="14" id="KW-1185">Reference proteome</keyword>
<dbReference type="GO" id="GO:0008270">
    <property type="term" value="F:zinc ion binding"/>
    <property type="evidence" value="ECO:0007669"/>
    <property type="project" value="UniProtKB-KW"/>
</dbReference>
<dbReference type="InterPro" id="IPR013088">
    <property type="entry name" value="Znf_NHR/GATA"/>
</dbReference>
<organism evidence="13 14">
    <name type="scientific">Dimorphilus gyrociliatus</name>
    <dbReference type="NCBI Taxonomy" id="2664684"/>
    <lineage>
        <taxon>Eukaryota</taxon>
        <taxon>Metazoa</taxon>
        <taxon>Spiralia</taxon>
        <taxon>Lophotrochozoa</taxon>
        <taxon>Annelida</taxon>
        <taxon>Polychaeta</taxon>
        <taxon>Polychaeta incertae sedis</taxon>
        <taxon>Dinophilidae</taxon>
        <taxon>Dimorphilus</taxon>
    </lineage>
</organism>
<dbReference type="InterPro" id="IPR050274">
    <property type="entry name" value="Nuclear_hormone_rcpt_NR2"/>
</dbReference>
<keyword evidence="4 10" id="KW-0862">Zinc</keyword>
<keyword evidence="5 10" id="KW-0805">Transcription regulation</keyword>
<dbReference type="FunFam" id="3.30.50.10:FF:000015">
    <property type="entry name" value="Nuclear receptor subfamily 2, group C, member 1"/>
    <property type="match status" value="1"/>
</dbReference>
<name>A0A7I8VFZ4_9ANNE</name>
<dbReference type="OrthoDB" id="10024684at2759"/>
<evidence type="ECO:0000256" key="3">
    <source>
        <dbReference type="ARBA" id="ARBA00022771"/>
    </source>
</evidence>
<keyword evidence="9 10" id="KW-0539">Nucleus</keyword>
<dbReference type="Gene3D" id="3.30.50.10">
    <property type="entry name" value="Erythroid Transcription Factor GATA-1, subunit A"/>
    <property type="match status" value="1"/>
</dbReference>
<dbReference type="InterPro" id="IPR035500">
    <property type="entry name" value="NHR-like_dom_sf"/>
</dbReference>
<evidence type="ECO:0000259" key="11">
    <source>
        <dbReference type="PROSITE" id="PS51030"/>
    </source>
</evidence>
<dbReference type="Pfam" id="PF00104">
    <property type="entry name" value="Hormone_recep"/>
    <property type="match status" value="1"/>
</dbReference>
<dbReference type="InterPro" id="IPR001628">
    <property type="entry name" value="Znf_hrmn_rcpt"/>
</dbReference>
<evidence type="ECO:0000256" key="5">
    <source>
        <dbReference type="ARBA" id="ARBA00023015"/>
    </source>
</evidence>
<evidence type="ECO:0000256" key="2">
    <source>
        <dbReference type="ARBA" id="ARBA00022723"/>
    </source>
</evidence>
<dbReference type="EMBL" id="CAJFCJ010000006">
    <property type="protein sequence ID" value="CAD5115272.1"/>
    <property type="molecule type" value="Genomic_DNA"/>
</dbReference>
<keyword evidence="8 10" id="KW-0675">Receptor</keyword>
<keyword evidence="7 10" id="KW-0804">Transcription</keyword>
<dbReference type="GO" id="GO:0003700">
    <property type="term" value="F:DNA-binding transcription factor activity"/>
    <property type="evidence" value="ECO:0007669"/>
    <property type="project" value="InterPro"/>
</dbReference>
<dbReference type="Pfam" id="PF00105">
    <property type="entry name" value="zf-C4"/>
    <property type="match status" value="1"/>
</dbReference>
<dbReference type="InterPro" id="IPR001723">
    <property type="entry name" value="Nuclear_hrmn_rcpt"/>
</dbReference>